<evidence type="ECO:0000256" key="2">
    <source>
        <dbReference type="ARBA" id="ARBA00022692"/>
    </source>
</evidence>
<comment type="subcellular location">
    <subcellularLocation>
        <location evidence="6">Mitochondrion outer membrane</location>
        <topology evidence="6">Multi-pass membrane protein</topology>
    </subcellularLocation>
    <text evidence="6">The ERMES/MDM complex localizes to a few discrete foci (around 10 per single cell), that represent mitochondria-endoplasmic reticulum junctions. These foci are often found next to mtDNA nucleoids.</text>
</comment>
<dbReference type="PANTHER" id="PTHR28035">
    <property type="entry name" value="MITOCHONDRIAL DISTRIBUTION AND MORPHOLOGY PROTEIN 10"/>
    <property type="match status" value="1"/>
</dbReference>
<evidence type="ECO:0000313" key="8">
    <source>
        <dbReference type="Proteomes" id="UP001166286"/>
    </source>
</evidence>
<organism evidence="7 8">
    <name type="scientific">Cladonia borealis</name>
    <dbReference type="NCBI Taxonomy" id="184061"/>
    <lineage>
        <taxon>Eukaryota</taxon>
        <taxon>Fungi</taxon>
        <taxon>Dikarya</taxon>
        <taxon>Ascomycota</taxon>
        <taxon>Pezizomycotina</taxon>
        <taxon>Lecanoromycetes</taxon>
        <taxon>OSLEUM clade</taxon>
        <taxon>Lecanoromycetidae</taxon>
        <taxon>Lecanorales</taxon>
        <taxon>Lecanorineae</taxon>
        <taxon>Cladoniaceae</taxon>
        <taxon>Cladonia</taxon>
    </lineage>
</organism>
<dbReference type="InterPro" id="IPR027539">
    <property type="entry name" value="Mdm10"/>
</dbReference>
<evidence type="ECO:0000256" key="1">
    <source>
        <dbReference type="ARBA" id="ARBA00022452"/>
    </source>
</evidence>
<dbReference type="Pfam" id="PF12519">
    <property type="entry name" value="MDM10"/>
    <property type="match status" value="2"/>
</dbReference>
<comment type="subunit">
    <text evidence="6">Component of the ER-mitochondria encounter structure (ERMES) or MDM complex, composed of MMM1, MDM10, MDM12 and MDM34. Associates with the mitochondrial outer membrane sorting assembly machinery SAM(core) complex.</text>
</comment>
<keyword evidence="8" id="KW-1185">Reference proteome</keyword>
<dbReference type="GO" id="GO:0045040">
    <property type="term" value="P:protein insertion into mitochondrial outer membrane"/>
    <property type="evidence" value="ECO:0007669"/>
    <property type="project" value="UniProtKB-UniRule"/>
</dbReference>
<evidence type="ECO:0000256" key="5">
    <source>
        <dbReference type="ARBA" id="ARBA00023136"/>
    </source>
</evidence>
<sequence length="416" mass="46284">MLGFMDYVQNAFYEASHWNRDNSYGTLTATSRNILDFQTPDGIRLHVSSLASPNFATSYTLGSVGLVDGSLSYLYSSLPLTAYASKSSAIDLHRVVPGYRQLQDLRQPDEPRWWEIWHQGKRVDRREALLYGRLFLPRSTLEALYLRRLTPKAQLRVSCVSDSRLPNGGTILAHLQYDAAKHNTEYIYSTDSALLGVRGLYNFGPEPPLVEQPFEQSPDPTISTANEAVALATAPAPVRPNGRFSAGGEIYYGLLNKSGGISTGLRFTTLPAHTGFPYTMTLTLNPLMGNLSSTYSVLASPLLALSSRFDFNVYSYESELQVGTELWRRKSRPMPDDLDWARRKLGLPLLEQSLAKVDDADDMAGCLKARLDQRGSLGLLWEGRVKELLYSCGLTLDLKSAQNMVRGFGLEVQYSS</sequence>
<keyword evidence="3 6" id="KW-1000">Mitochondrion outer membrane</keyword>
<dbReference type="GO" id="GO:0032865">
    <property type="term" value="C:ERMES complex"/>
    <property type="evidence" value="ECO:0007669"/>
    <property type="project" value="UniProtKB-UniRule"/>
</dbReference>
<dbReference type="GO" id="GO:0051654">
    <property type="term" value="P:establishment of mitochondrion localization"/>
    <property type="evidence" value="ECO:0007669"/>
    <property type="project" value="TreeGrafter"/>
</dbReference>
<dbReference type="PANTHER" id="PTHR28035:SF1">
    <property type="entry name" value="MITOCHONDRIAL DISTRIBUTION AND MORPHOLOGY PROTEIN 10"/>
    <property type="match status" value="1"/>
</dbReference>
<dbReference type="EMBL" id="JAFEKC020000022">
    <property type="protein sequence ID" value="KAK0507834.1"/>
    <property type="molecule type" value="Genomic_DNA"/>
</dbReference>
<comment type="domain">
    <text evidence="6">Lacks alpha-helical transmembrane segments, suggesting that it resides in the membrane via beta-sheet conformations similar to those predicted for other outer membrane proteins and porin.</text>
</comment>
<proteinExistence type="inferred from homology"/>
<gene>
    <name evidence="6" type="primary">MDM10</name>
    <name evidence="7" type="ORF">JMJ35_009723</name>
</gene>
<dbReference type="AlphaFoldDB" id="A0AA39QSZ1"/>
<dbReference type="HAMAP" id="MF_03102">
    <property type="entry name" value="Mdm10"/>
    <property type="match status" value="1"/>
</dbReference>
<dbReference type="GO" id="GO:0015914">
    <property type="term" value="P:phospholipid transport"/>
    <property type="evidence" value="ECO:0007669"/>
    <property type="project" value="TreeGrafter"/>
</dbReference>
<evidence type="ECO:0000256" key="4">
    <source>
        <dbReference type="ARBA" id="ARBA00023128"/>
    </source>
</evidence>
<name>A0AA39QSZ1_9LECA</name>
<comment type="caution">
    <text evidence="7">The sequence shown here is derived from an EMBL/GenBank/DDBJ whole genome shotgun (WGS) entry which is preliminary data.</text>
</comment>
<comment type="function">
    <text evidence="6">Component of the ERMES/MDM complex, which serves as a molecular tether to connect the endoplasmic reticulum and mitochondria. Components of this complex are involved in the control of mitochondrial shape and protein biogenesis and may function in phospholipid exchange. MDM10 is involved in the late assembly steps of the general translocase of the mitochondrial outer membrane (TOM complex). Functions in the TOM40-specific route of the assembly of outer membrane beta-barrel proteins, including the association of TOM40 with the receptor TOM22 and small TOM proteins. Can associate with the SAM(core) complex as well as the MDM12-MMM1 complex, both involved in late steps of the major beta-barrel assembly pathway, that is responsible for biogenesis of all outer membrane beta-barrel proteins. May act as a switch that shuttles between both complexes and channels precursor proteins into the TOM40-specific pathway. Plays a role in mitochondrial morphology and in the inheritance of mitochondria.</text>
</comment>
<evidence type="ECO:0000256" key="6">
    <source>
        <dbReference type="HAMAP-Rule" id="MF_03102"/>
    </source>
</evidence>
<keyword evidence="1 6" id="KW-1134">Transmembrane beta strand</keyword>
<dbReference type="GO" id="GO:0070096">
    <property type="term" value="P:mitochondrial outer membrane translocase complex assembly"/>
    <property type="evidence" value="ECO:0007669"/>
    <property type="project" value="UniProtKB-UniRule"/>
</dbReference>
<dbReference type="GO" id="GO:0001401">
    <property type="term" value="C:SAM complex"/>
    <property type="evidence" value="ECO:0007669"/>
    <property type="project" value="TreeGrafter"/>
</dbReference>
<evidence type="ECO:0000313" key="7">
    <source>
        <dbReference type="EMBL" id="KAK0507834.1"/>
    </source>
</evidence>
<reference evidence="7" key="1">
    <citation type="submission" date="2023-03" db="EMBL/GenBank/DDBJ databases">
        <title>Complete genome of Cladonia borealis.</title>
        <authorList>
            <person name="Park H."/>
        </authorList>
    </citation>
    <scope>NUCLEOTIDE SEQUENCE</scope>
    <source>
        <strain evidence="7">ANT050790</strain>
    </source>
</reference>
<keyword evidence="2 6" id="KW-0812">Transmembrane</keyword>
<protein>
    <recommendedName>
        <fullName evidence="6">Mitochondrial distribution and morphology protein 10</fullName>
    </recommendedName>
    <alternativeName>
        <fullName evidence="6">Mitochondrial inheritance component MDM10</fullName>
    </alternativeName>
</protein>
<keyword evidence="5 6" id="KW-0472">Membrane</keyword>
<accession>A0AA39QSZ1</accession>
<evidence type="ECO:0000256" key="3">
    <source>
        <dbReference type="ARBA" id="ARBA00022787"/>
    </source>
</evidence>
<dbReference type="GO" id="GO:1990456">
    <property type="term" value="P:mitochondrion-endoplasmic reticulum membrane tethering"/>
    <property type="evidence" value="ECO:0007669"/>
    <property type="project" value="UniProtKB-UniRule"/>
</dbReference>
<comment type="similarity">
    <text evidence="6">Belongs to the MDM10 family.</text>
</comment>
<keyword evidence="4 6" id="KW-0496">Mitochondrion</keyword>
<dbReference type="Proteomes" id="UP001166286">
    <property type="component" value="Unassembled WGS sequence"/>
</dbReference>